<keyword evidence="3" id="KW-0808">Transferase</keyword>
<accession>A0A6C0E5B5</accession>
<evidence type="ECO:0000256" key="3">
    <source>
        <dbReference type="ARBA" id="ARBA00022679"/>
    </source>
</evidence>
<dbReference type="EMBL" id="MN739735">
    <property type="protein sequence ID" value="QHT23770.1"/>
    <property type="molecule type" value="Genomic_DNA"/>
</dbReference>
<comment type="similarity">
    <text evidence="1">Belongs to the glycosyltransferase 2 family.</text>
</comment>
<dbReference type="Pfam" id="PF00535">
    <property type="entry name" value="Glycos_transf_2"/>
    <property type="match status" value="1"/>
</dbReference>
<organism evidence="5">
    <name type="scientific">viral metagenome</name>
    <dbReference type="NCBI Taxonomy" id="1070528"/>
    <lineage>
        <taxon>unclassified sequences</taxon>
        <taxon>metagenomes</taxon>
        <taxon>organismal metagenomes</taxon>
    </lineage>
</organism>
<dbReference type="Gene3D" id="3.90.550.10">
    <property type="entry name" value="Spore Coat Polysaccharide Biosynthesis Protein SpsA, Chain A"/>
    <property type="match status" value="1"/>
</dbReference>
<sequence>MPIYNGIEFIDESVSSILNQTFTDWELILGINGLPENSDVFKKAVEYKSEKIMVLDLFTIKGKSNALNEMINHCKYDRVALLDVDDIWHAKKLEKQVPFIEKYDVVGSRCIYFGDINGVVPYIPVGDVSTFNFHNVNPIINSSCIIRKELCFWNHEWNGVEDYDLWLKLRKQNKLFYNCSEVLVKHRIHKTSAFNAQGNNNLVDDLKKKYLE</sequence>
<protein>
    <recommendedName>
        <fullName evidence="4">Glycosyltransferase 2-like domain-containing protein</fullName>
    </recommendedName>
</protein>
<evidence type="ECO:0000259" key="4">
    <source>
        <dbReference type="Pfam" id="PF00535"/>
    </source>
</evidence>
<feature type="domain" description="Glycosyltransferase 2-like" evidence="4">
    <location>
        <begin position="1"/>
        <end position="118"/>
    </location>
</feature>
<dbReference type="InterPro" id="IPR050834">
    <property type="entry name" value="Glycosyltransf_2"/>
</dbReference>
<dbReference type="GO" id="GO:0016757">
    <property type="term" value="F:glycosyltransferase activity"/>
    <property type="evidence" value="ECO:0007669"/>
    <property type="project" value="UniProtKB-KW"/>
</dbReference>
<proteinExistence type="inferred from homology"/>
<dbReference type="PANTHER" id="PTHR43685">
    <property type="entry name" value="GLYCOSYLTRANSFERASE"/>
    <property type="match status" value="1"/>
</dbReference>
<evidence type="ECO:0000256" key="2">
    <source>
        <dbReference type="ARBA" id="ARBA00022676"/>
    </source>
</evidence>
<evidence type="ECO:0000256" key="1">
    <source>
        <dbReference type="ARBA" id="ARBA00006739"/>
    </source>
</evidence>
<reference evidence="5" key="1">
    <citation type="journal article" date="2020" name="Nature">
        <title>Giant virus diversity and host interactions through global metagenomics.</title>
        <authorList>
            <person name="Schulz F."/>
            <person name="Roux S."/>
            <person name="Paez-Espino D."/>
            <person name="Jungbluth S."/>
            <person name="Walsh D.A."/>
            <person name="Denef V.J."/>
            <person name="McMahon K.D."/>
            <person name="Konstantinidis K.T."/>
            <person name="Eloe-Fadrosh E.A."/>
            <person name="Kyrpides N.C."/>
            <person name="Woyke T."/>
        </authorList>
    </citation>
    <scope>NUCLEOTIDE SEQUENCE</scope>
    <source>
        <strain evidence="5">GVMAG-M-3300023179-132</strain>
    </source>
</reference>
<dbReference type="InterPro" id="IPR029044">
    <property type="entry name" value="Nucleotide-diphossugar_trans"/>
</dbReference>
<dbReference type="InterPro" id="IPR001173">
    <property type="entry name" value="Glyco_trans_2-like"/>
</dbReference>
<dbReference type="SUPFAM" id="SSF53448">
    <property type="entry name" value="Nucleotide-diphospho-sugar transferases"/>
    <property type="match status" value="1"/>
</dbReference>
<dbReference type="PANTHER" id="PTHR43685:SF5">
    <property type="entry name" value="GLYCOSYLTRANSFERASE EPSE-RELATED"/>
    <property type="match status" value="1"/>
</dbReference>
<dbReference type="AlphaFoldDB" id="A0A6C0E5B5"/>
<keyword evidence="2" id="KW-0328">Glycosyltransferase</keyword>
<name>A0A6C0E5B5_9ZZZZ</name>
<evidence type="ECO:0000313" key="5">
    <source>
        <dbReference type="EMBL" id="QHT23770.1"/>
    </source>
</evidence>